<gene>
    <name evidence="5" type="ORF">EURHEDRAFT_409746</name>
</gene>
<dbReference type="RefSeq" id="XP_040641218.1">
    <property type="nucleotide sequence ID" value="XM_040781176.1"/>
</dbReference>
<dbReference type="InterPro" id="IPR051553">
    <property type="entry name" value="Ran_GTPase-activating"/>
</dbReference>
<dbReference type="STRING" id="1388766.A0A017SMQ4"/>
<sequence>MPLFAFGSNSCGQLALGHVEDVSIPTRCLFYEDPDPTTQNDIIRIAAGGNHTLVLFGNGAVYAAGCNVDGRCGRQQQQGKDDESILRFRRVVLTTEDGKVFDTFKDMSATWEGSFLVAWSGDDNVTLVLGTGAKGELGLGTARTQSPTPIPISNFPPPRTSVVSIASGMGHTATVLSNGEVYGWGGARKGQLGEGAKAGKIEWSPVKIADVPFYATAVTCGREFTVVSGDKEKGEYVVLGSSGDKWGVLSGQPGSFFNDGARVLPVYTGISAGWHAIYVHHQRQEEGHASITAWGRNDRGQLPPADLPSAKMLAVGSEHALALLDDGTVAVFGWGEHGNCGTEIDAQGNVKERYNRIDISEIGHERVIVGIGAGCATSWVITS</sequence>
<dbReference type="AlphaFoldDB" id="A0A017SMQ4"/>
<reference evidence="6" key="1">
    <citation type="journal article" date="2014" name="Nat. Commun.">
        <title>Genomic adaptations of the halophilic Dead Sea filamentous fungus Eurotium rubrum.</title>
        <authorList>
            <person name="Kis-Papo T."/>
            <person name="Weig A.R."/>
            <person name="Riley R."/>
            <person name="Persoh D."/>
            <person name="Salamov A."/>
            <person name="Sun H."/>
            <person name="Lipzen A."/>
            <person name="Wasser S.P."/>
            <person name="Rambold G."/>
            <person name="Grigoriev I.V."/>
            <person name="Nevo E."/>
        </authorList>
    </citation>
    <scope>NUCLEOTIDE SEQUENCE [LARGE SCALE GENOMIC DNA]</scope>
    <source>
        <strain evidence="6">CBS 135680</strain>
    </source>
</reference>
<dbReference type="PANTHER" id="PTHR45982:SF5">
    <property type="entry name" value="RCC DOMAIN-CONTAINING PROTEIN ATS1"/>
    <property type="match status" value="1"/>
</dbReference>
<accession>A0A017SMQ4</accession>
<dbReference type="GeneID" id="63696300"/>
<feature type="domain" description="RCC1-like" evidence="4">
    <location>
        <begin position="3"/>
        <end position="378"/>
    </location>
</feature>
<keyword evidence="2" id="KW-0677">Repeat</keyword>
<dbReference type="Proteomes" id="UP000019804">
    <property type="component" value="Unassembled WGS sequence"/>
</dbReference>
<dbReference type="EMBL" id="KK088415">
    <property type="protein sequence ID" value="EYE97530.1"/>
    <property type="molecule type" value="Genomic_DNA"/>
</dbReference>
<evidence type="ECO:0000313" key="5">
    <source>
        <dbReference type="EMBL" id="EYE97530.1"/>
    </source>
</evidence>
<evidence type="ECO:0000256" key="1">
    <source>
        <dbReference type="ARBA" id="ARBA00022658"/>
    </source>
</evidence>
<dbReference type="Pfam" id="PF25390">
    <property type="entry name" value="WD40_RLD"/>
    <property type="match status" value="1"/>
</dbReference>
<dbReference type="PRINTS" id="PR00633">
    <property type="entry name" value="RCCNDNSATION"/>
</dbReference>
<evidence type="ECO:0000256" key="2">
    <source>
        <dbReference type="ARBA" id="ARBA00022737"/>
    </source>
</evidence>
<proteinExistence type="predicted"/>
<feature type="repeat" description="RCC1" evidence="3">
    <location>
        <begin position="179"/>
        <end position="231"/>
    </location>
</feature>
<dbReference type="PROSITE" id="PS00626">
    <property type="entry name" value="RCC1_2"/>
    <property type="match status" value="2"/>
</dbReference>
<name>A0A017SMQ4_ASPRC</name>
<dbReference type="InterPro" id="IPR000408">
    <property type="entry name" value="Reg_chr_condens"/>
</dbReference>
<evidence type="ECO:0000259" key="4">
    <source>
        <dbReference type="Pfam" id="PF25390"/>
    </source>
</evidence>
<dbReference type="HOGENOM" id="CLU_005210_0_0_1"/>
<dbReference type="SUPFAM" id="SSF50985">
    <property type="entry name" value="RCC1/BLIP-II"/>
    <property type="match status" value="1"/>
</dbReference>
<dbReference type="Gene3D" id="2.130.10.30">
    <property type="entry name" value="Regulator of chromosome condensation 1/beta-lactamase-inhibitor protein II"/>
    <property type="match status" value="2"/>
</dbReference>
<organism evidence="5 6">
    <name type="scientific">Aspergillus ruber (strain CBS 135680)</name>
    <dbReference type="NCBI Taxonomy" id="1388766"/>
    <lineage>
        <taxon>Eukaryota</taxon>
        <taxon>Fungi</taxon>
        <taxon>Dikarya</taxon>
        <taxon>Ascomycota</taxon>
        <taxon>Pezizomycotina</taxon>
        <taxon>Eurotiomycetes</taxon>
        <taxon>Eurotiomycetidae</taxon>
        <taxon>Eurotiales</taxon>
        <taxon>Aspergillaceae</taxon>
        <taxon>Aspergillus</taxon>
        <taxon>Aspergillus subgen. Aspergillus</taxon>
    </lineage>
</organism>
<feature type="repeat" description="RCC1" evidence="3">
    <location>
        <begin position="289"/>
        <end position="326"/>
    </location>
</feature>
<feature type="repeat" description="RCC1" evidence="3">
    <location>
        <begin position="1"/>
        <end position="58"/>
    </location>
</feature>
<dbReference type="InterPro" id="IPR058923">
    <property type="entry name" value="RCC1-like_dom"/>
</dbReference>
<protein>
    <submittedName>
        <fullName evidence="5">Alpha-tubulin suppressor protein Aats1</fullName>
    </submittedName>
</protein>
<dbReference type="PROSITE" id="PS50012">
    <property type="entry name" value="RCC1_3"/>
    <property type="match status" value="4"/>
</dbReference>
<dbReference type="OrthoDB" id="5370059at2759"/>
<feature type="repeat" description="RCC1" evidence="3">
    <location>
        <begin position="124"/>
        <end position="178"/>
    </location>
</feature>
<keyword evidence="6" id="KW-1185">Reference proteome</keyword>
<dbReference type="PANTHER" id="PTHR45982">
    <property type="entry name" value="REGULATOR OF CHROMOSOME CONDENSATION"/>
    <property type="match status" value="1"/>
</dbReference>
<evidence type="ECO:0000313" key="6">
    <source>
        <dbReference type="Proteomes" id="UP000019804"/>
    </source>
</evidence>
<evidence type="ECO:0000256" key="3">
    <source>
        <dbReference type="PROSITE-ProRule" id="PRU00235"/>
    </source>
</evidence>
<dbReference type="InterPro" id="IPR009091">
    <property type="entry name" value="RCC1/BLIP-II"/>
</dbReference>
<keyword evidence="1" id="KW-0344">Guanine-nucleotide releasing factor</keyword>